<keyword evidence="3" id="KW-1185">Reference proteome</keyword>
<dbReference type="HOGENOM" id="CLU_2044420_0_0_2"/>
<evidence type="ECO:0000256" key="1">
    <source>
        <dbReference type="SAM" id="MobiDB-lite"/>
    </source>
</evidence>
<organism evidence="2 3">
    <name type="scientific">Methanospirillum hungatei JF-1 (strain ATCC 27890 / DSM 864 / NBRC 100397 / JF-1)</name>
    <dbReference type="NCBI Taxonomy" id="323259"/>
    <lineage>
        <taxon>Archaea</taxon>
        <taxon>Methanobacteriati</taxon>
        <taxon>Methanobacteriota</taxon>
        <taxon>Stenosarchaea group</taxon>
        <taxon>Methanomicrobia</taxon>
        <taxon>Methanomicrobiales</taxon>
        <taxon>Methanospirillaceae</taxon>
        <taxon>Methanospirillum</taxon>
    </lineage>
</organism>
<dbReference type="EMBL" id="CP000254">
    <property type="protein sequence ID" value="ABD42080.1"/>
    <property type="molecule type" value="Genomic_DNA"/>
</dbReference>
<name>Q2FT17_METHJ</name>
<dbReference type="AlphaFoldDB" id="Q2FT17"/>
<reference evidence="3" key="1">
    <citation type="journal article" date="2016" name="Stand. Genomic Sci.">
        <title>Complete genome sequence of Methanospirillum hungatei type strain JF1.</title>
        <authorList>
            <person name="Gunsalus R.P."/>
            <person name="Cook L.E."/>
            <person name="Crable B."/>
            <person name="Rohlin L."/>
            <person name="McDonald E."/>
            <person name="Mouttaki H."/>
            <person name="Sieber J.R."/>
            <person name="Poweleit N."/>
            <person name="Zhou H."/>
            <person name="Lapidus A.L."/>
            <person name="Daligault H.E."/>
            <person name="Land M."/>
            <person name="Gilna P."/>
            <person name="Ivanova N."/>
            <person name="Kyrpides N."/>
            <person name="Culley D.E."/>
            <person name="McInerney M.J."/>
        </authorList>
    </citation>
    <scope>NUCLEOTIDE SEQUENCE [LARGE SCALE GENOMIC DNA]</scope>
    <source>
        <strain evidence="3">ATCC 27890 / DSM 864 / NBRC 100397 / JF-1</strain>
    </source>
</reference>
<dbReference type="EnsemblBacteria" id="ABD42080">
    <property type="protein sequence ID" value="ABD42080"/>
    <property type="gene ID" value="Mhun_2378"/>
</dbReference>
<feature type="compositionally biased region" description="Polar residues" evidence="1">
    <location>
        <begin position="81"/>
        <end position="95"/>
    </location>
</feature>
<feature type="region of interest" description="Disordered" evidence="1">
    <location>
        <begin position="65"/>
        <end position="95"/>
    </location>
</feature>
<dbReference type="Proteomes" id="UP000001941">
    <property type="component" value="Chromosome"/>
</dbReference>
<evidence type="ECO:0000313" key="2">
    <source>
        <dbReference type="EMBL" id="ABD42080.1"/>
    </source>
</evidence>
<protein>
    <submittedName>
        <fullName evidence="2">Uncharacterized protein</fullName>
    </submittedName>
</protein>
<dbReference type="KEGG" id="mhu:Mhun_2378"/>
<gene>
    <name evidence="2" type="ordered locus">Mhun_2378</name>
</gene>
<evidence type="ECO:0000313" key="3">
    <source>
        <dbReference type="Proteomes" id="UP000001941"/>
    </source>
</evidence>
<dbReference type="InParanoid" id="Q2FT17"/>
<proteinExistence type="predicted"/>
<accession>Q2FT17</accession>
<sequence>MRSFRCTDTTLVQSNTAMTVITVGLVNAENNSRKCIAENVVRVSNHPNLEIVAYLAAEEERVVGVRDADKRHHGPSPVPAGSSSTIPQNQSVPSSSRTGWAAAWFFYCQWMISRGPGMRR</sequence>